<accession>A0A0W8FWE6</accession>
<keyword evidence="1" id="KW-0808">Transferase</keyword>
<reference evidence="1" key="1">
    <citation type="journal article" date="2015" name="Proc. Natl. Acad. Sci. U.S.A.">
        <title>Networks of energetic and metabolic interactions define dynamics in microbial communities.</title>
        <authorList>
            <person name="Embree M."/>
            <person name="Liu J.K."/>
            <person name="Al-Bassam M.M."/>
            <person name="Zengler K."/>
        </authorList>
    </citation>
    <scope>NUCLEOTIDE SEQUENCE</scope>
</reference>
<dbReference type="EMBL" id="LNQE01000747">
    <property type="protein sequence ID" value="KUG25200.1"/>
    <property type="molecule type" value="Genomic_DNA"/>
</dbReference>
<name>A0A0W8FWE6_9ZZZZ</name>
<protein>
    <submittedName>
        <fullName evidence="1">Adp-heptose--lipooligosaccharide heptosyltransferase ii</fullName>
    </submittedName>
</protein>
<organism evidence="1">
    <name type="scientific">hydrocarbon metagenome</name>
    <dbReference type="NCBI Taxonomy" id="938273"/>
    <lineage>
        <taxon>unclassified sequences</taxon>
        <taxon>metagenomes</taxon>
        <taxon>ecological metagenomes</taxon>
    </lineage>
</organism>
<proteinExistence type="predicted"/>
<gene>
    <name evidence="1" type="ORF">ASZ90_004984</name>
</gene>
<dbReference type="GO" id="GO:0016740">
    <property type="term" value="F:transferase activity"/>
    <property type="evidence" value="ECO:0007669"/>
    <property type="project" value="UniProtKB-KW"/>
</dbReference>
<comment type="caution">
    <text evidence="1">The sequence shown here is derived from an EMBL/GenBank/DDBJ whole genome shotgun (WGS) entry which is preliminary data.</text>
</comment>
<dbReference type="SUPFAM" id="SSF53756">
    <property type="entry name" value="UDP-Glycosyltransferase/glycogen phosphorylase"/>
    <property type="match status" value="1"/>
</dbReference>
<dbReference type="AlphaFoldDB" id="A0A0W8FWE6"/>
<sequence>MIIENTELKCRPCSHIGRSNCPQKHFKCMLELTPDIIFTEIKEFMYSL</sequence>
<dbReference type="Gene3D" id="3.40.50.2000">
    <property type="entry name" value="Glycogen Phosphorylase B"/>
    <property type="match status" value="1"/>
</dbReference>
<evidence type="ECO:0000313" key="1">
    <source>
        <dbReference type="EMBL" id="KUG25200.1"/>
    </source>
</evidence>